<dbReference type="Proteomes" id="UP000708208">
    <property type="component" value="Unassembled WGS sequence"/>
</dbReference>
<keyword evidence="14" id="KW-1185">Reference proteome</keyword>
<feature type="transmembrane region" description="Helical" evidence="11">
    <location>
        <begin position="259"/>
        <end position="283"/>
    </location>
</feature>
<dbReference type="InterPro" id="IPR044235">
    <property type="entry name" value="RNFT1/2"/>
</dbReference>
<protein>
    <recommendedName>
        <fullName evidence="12">RING-type domain-containing protein</fullName>
    </recommendedName>
</protein>
<accession>A0A8J2LS71</accession>
<dbReference type="PANTHER" id="PTHR15860">
    <property type="entry name" value="UNCHARACTERIZED RING FINGER-CONTAINING PROTEIN"/>
    <property type="match status" value="1"/>
</dbReference>
<keyword evidence="6" id="KW-0862">Zinc</keyword>
<dbReference type="EMBL" id="CAJVCH010571310">
    <property type="protein sequence ID" value="CAG7837175.1"/>
    <property type="molecule type" value="Genomic_DNA"/>
</dbReference>
<comment type="caution">
    <text evidence="13">The sequence shown here is derived from an EMBL/GenBank/DDBJ whole genome shotgun (WGS) entry which is preliminary data.</text>
</comment>
<dbReference type="PANTHER" id="PTHR15860:SF0">
    <property type="entry name" value="LP20373P"/>
    <property type="match status" value="1"/>
</dbReference>
<keyword evidence="3" id="KW-0479">Metal-binding</keyword>
<feature type="region of interest" description="Disordered" evidence="10">
    <location>
        <begin position="1"/>
        <end position="29"/>
    </location>
</feature>
<evidence type="ECO:0000256" key="7">
    <source>
        <dbReference type="ARBA" id="ARBA00022989"/>
    </source>
</evidence>
<dbReference type="PROSITE" id="PS00518">
    <property type="entry name" value="ZF_RING_1"/>
    <property type="match status" value="1"/>
</dbReference>
<sequence length="533" mass="60146">MTDANNSRGGSGGTEENGNNNNNTENRRVSPRWRFDLDLNFDPSWLVPQTGSGRQIAPALNMLNDWMRAPYNFRRSNSETNDFRPSTTNTATFDQSARTRSANTIGRGQQHPTAASMMTPTAPGDSPSAGQVVTQTMASAIQGYLSQSSGNRPRSGYQNITVENSTSGGNQSNSESYVVDMESENWPPPSNVHHQGGLTHVHTHNHNHDHGPEEERERRPQADNPRPDPESPTTTPAEIFRSSPEGQAIISVAERYSPFLLILLIKGLFDHGSGIVCFLALLLTFSHANSLFKKEVSKQGKRKLSYLLMITANLLVCMGFIFYVYQDEKLYLGLLFLPTRTPISSMWTMFWVTGVVDFIAKFITIIIKVFVLICPGRICPYQKRGKFYLFVERTSQLYRTAIPVYSWVQYMSGTYEGPSTLIGGVLVLLYCALKLSDISKRYKHWRVAFRKMLQQVHYGTTPNESELKEAGDVCPICHDSFHDPTKLNCSHIFCEECVTTWFDRERTCPMCRARVVDDPSYRDGQTTHFIQIF</sequence>
<evidence type="ECO:0000256" key="9">
    <source>
        <dbReference type="PROSITE-ProRule" id="PRU00175"/>
    </source>
</evidence>
<gene>
    <name evidence="13" type="ORF">AFUS01_LOCUS46325</name>
</gene>
<feature type="region of interest" description="Disordered" evidence="10">
    <location>
        <begin position="76"/>
        <end position="131"/>
    </location>
</feature>
<dbReference type="GO" id="GO:0016020">
    <property type="term" value="C:membrane"/>
    <property type="evidence" value="ECO:0007669"/>
    <property type="project" value="UniProtKB-SubCell"/>
</dbReference>
<evidence type="ECO:0000256" key="10">
    <source>
        <dbReference type="SAM" id="MobiDB-lite"/>
    </source>
</evidence>
<feature type="region of interest" description="Disordered" evidence="10">
    <location>
        <begin position="146"/>
        <end position="240"/>
    </location>
</feature>
<name>A0A8J2LS71_9HEXA</name>
<keyword evidence="7 11" id="KW-1133">Transmembrane helix</keyword>
<evidence type="ECO:0000256" key="2">
    <source>
        <dbReference type="ARBA" id="ARBA00022692"/>
    </source>
</evidence>
<dbReference type="InterPro" id="IPR001841">
    <property type="entry name" value="Znf_RING"/>
</dbReference>
<dbReference type="Pfam" id="PF13639">
    <property type="entry name" value="zf-RING_2"/>
    <property type="match status" value="1"/>
</dbReference>
<evidence type="ECO:0000256" key="8">
    <source>
        <dbReference type="ARBA" id="ARBA00023136"/>
    </source>
</evidence>
<evidence type="ECO:0000313" key="14">
    <source>
        <dbReference type="Proteomes" id="UP000708208"/>
    </source>
</evidence>
<evidence type="ECO:0000259" key="12">
    <source>
        <dbReference type="PROSITE" id="PS50089"/>
    </source>
</evidence>
<dbReference type="GO" id="GO:1904294">
    <property type="term" value="P:positive regulation of ERAD pathway"/>
    <property type="evidence" value="ECO:0007669"/>
    <property type="project" value="InterPro"/>
</dbReference>
<dbReference type="GO" id="GO:0008270">
    <property type="term" value="F:zinc ion binding"/>
    <property type="evidence" value="ECO:0007669"/>
    <property type="project" value="UniProtKB-KW"/>
</dbReference>
<dbReference type="PROSITE" id="PS50089">
    <property type="entry name" value="ZF_RING_2"/>
    <property type="match status" value="1"/>
</dbReference>
<feature type="compositionally biased region" description="Polar residues" evidence="10">
    <location>
        <begin position="146"/>
        <end position="176"/>
    </location>
</feature>
<organism evidence="13 14">
    <name type="scientific">Allacma fusca</name>
    <dbReference type="NCBI Taxonomy" id="39272"/>
    <lineage>
        <taxon>Eukaryota</taxon>
        <taxon>Metazoa</taxon>
        <taxon>Ecdysozoa</taxon>
        <taxon>Arthropoda</taxon>
        <taxon>Hexapoda</taxon>
        <taxon>Collembola</taxon>
        <taxon>Symphypleona</taxon>
        <taxon>Sminthuridae</taxon>
        <taxon>Allacma</taxon>
    </lineage>
</organism>
<feature type="transmembrane region" description="Helical" evidence="11">
    <location>
        <begin position="304"/>
        <end position="325"/>
    </location>
</feature>
<evidence type="ECO:0000256" key="5">
    <source>
        <dbReference type="ARBA" id="ARBA00022786"/>
    </source>
</evidence>
<reference evidence="13" key="1">
    <citation type="submission" date="2021-06" db="EMBL/GenBank/DDBJ databases">
        <authorList>
            <person name="Hodson N. C."/>
            <person name="Mongue J. A."/>
            <person name="Jaron S. K."/>
        </authorList>
    </citation>
    <scope>NUCLEOTIDE SEQUENCE</scope>
</reference>
<dbReference type="CDD" id="cd16532">
    <property type="entry name" value="RING-HC_RNFT1-like"/>
    <property type="match status" value="1"/>
</dbReference>
<evidence type="ECO:0000256" key="3">
    <source>
        <dbReference type="ARBA" id="ARBA00022723"/>
    </source>
</evidence>
<evidence type="ECO:0000256" key="1">
    <source>
        <dbReference type="ARBA" id="ARBA00004141"/>
    </source>
</evidence>
<dbReference type="AlphaFoldDB" id="A0A8J2LS71"/>
<feature type="transmembrane region" description="Helical" evidence="11">
    <location>
        <begin position="345"/>
        <end position="375"/>
    </location>
</feature>
<dbReference type="SMART" id="SM00184">
    <property type="entry name" value="RING"/>
    <property type="match status" value="1"/>
</dbReference>
<keyword evidence="2 11" id="KW-0812">Transmembrane</keyword>
<feature type="compositionally biased region" description="Basic and acidic residues" evidence="10">
    <location>
        <begin position="206"/>
        <end position="229"/>
    </location>
</feature>
<keyword evidence="4 9" id="KW-0863">Zinc-finger</keyword>
<keyword evidence="5" id="KW-0833">Ubl conjugation pathway</keyword>
<comment type="subcellular location">
    <subcellularLocation>
        <location evidence="1">Membrane</location>
        <topology evidence="1">Multi-pass membrane protein</topology>
    </subcellularLocation>
</comment>
<evidence type="ECO:0000256" key="4">
    <source>
        <dbReference type="ARBA" id="ARBA00022771"/>
    </source>
</evidence>
<proteinExistence type="predicted"/>
<evidence type="ECO:0000256" key="6">
    <source>
        <dbReference type="ARBA" id="ARBA00022833"/>
    </source>
</evidence>
<feature type="compositionally biased region" description="Polar residues" evidence="10">
    <location>
        <begin position="76"/>
        <end position="119"/>
    </location>
</feature>
<dbReference type="OrthoDB" id="9049620at2759"/>
<dbReference type="InterPro" id="IPR017907">
    <property type="entry name" value="Znf_RING_CS"/>
</dbReference>
<evidence type="ECO:0000313" key="13">
    <source>
        <dbReference type="EMBL" id="CAG7837175.1"/>
    </source>
</evidence>
<evidence type="ECO:0000256" key="11">
    <source>
        <dbReference type="SAM" id="Phobius"/>
    </source>
</evidence>
<feature type="domain" description="RING-type" evidence="12">
    <location>
        <begin position="474"/>
        <end position="512"/>
    </location>
</feature>
<keyword evidence="8 11" id="KW-0472">Membrane</keyword>
<dbReference type="GO" id="GO:0061630">
    <property type="term" value="F:ubiquitin protein ligase activity"/>
    <property type="evidence" value="ECO:0007669"/>
    <property type="project" value="InterPro"/>
</dbReference>